<feature type="compositionally biased region" description="Basic and acidic residues" evidence="1">
    <location>
        <begin position="450"/>
        <end position="460"/>
    </location>
</feature>
<feature type="region of interest" description="Disordered" evidence="1">
    <location>
        <begin position="416"/>
        <end position="537"/>
    </location>
</feature>
<organism evidence="2 3">
    <name type="scientific">Hyaloperonospora brassicae</name>
    <name type="common">Brassica downy mildew</name>
    <name type="synonym">Peronospora brassicae</name>
    <dbReference type="NCBI Taxonomy" id="162125"/>
    <lineage>
        <taxon>Eukaryota</taxon>
        <taxon>Sar</taxon>
        <taxon>Stramenopiles</taxon>
        <taxon>Oomycota</taxon>
        <taxon>Peronosporomycetes</taxon>
        <taxon>Peronosporales</taxon>
        <taxon>Peronosporaceae</taxon>
        <taxon>Hyaloperonospora</taxon>
    </lineage>
</organism>
<dbReference type="Proteomes" id="UP001162031">
    <property type="component" value="Unassembled WGS sequence"/>
</dbReference>
<name>A0AAV0TFP4_HYABA</name>
<dbReference type="AlphaFoldDB" id="A0AAV0TFP4"/>
<proteinExistence type="predicted"/>
<reference evidence="2" key="1">
    <citation type="submission" date="2022-12" db="EMBL/GenBank/DDBJ databases">
        <authorList>
            <person name="Webb A."/>
        </authorList>
    </citation>
    <scope>NUCLEOTIDE SEQUENCE</scope>
    <source>
        <strain evidence="2">Hp1</strain>
    </source>
</reference>
<evidence type="ECO:0000256" key="1">
    <source>
        <dbReference type="SAM" id="MobiDB-lite"/>
    </source>
</evidence>
<gene>
    <name evidence="2" type="ORF">HBR001_LOCUS2558</name>
</gene>
<dbReference type="PANTHER" id="PTHR37736">
    <property type="entry name" value="GLYCINE-RICH PROTEIN"/>
    <property type="match status" value="1"/>
</dbReference>
<dbReference type="PANTHER" id="PTHR37736:SF1">
    <property type="entry name" value="GLYCINE-RICH PROTEIN"/>
    <property type="match status" value="1"/>
</dbReference>
<keyword evidence="3" id="KW-1185">Reference proteome</keyword>
<dbReference type="EMBL" id="CANTFL010000361">
    <property type="protein sequence ID" value="CAI5721124.1"/>
    <property type="molecule type" value="Genomic_DNA"/>
</dbReference>
<sequence length="537" mass="57673">MSSEPVSAAARDVAASVVLSTSAALPAKPKKLRVAAAVVAATHTADEYDLSTWSGDHPYLSVLYKRMRSHRKKLEKIKALEQAQATDGKVLNAQQVALMSTKGALTKLVAELEMLREQFVGVYRLELQQVEQPKQVAVQPTTTTLESVEQVDAARECNESVQPTDGRADVDERDVQQVEKEPVAVAVVEQETVDSDGFASVYELLKTLHVVNLHQALGKEVPMVLDFFSKVVLGNTRPPAELSYEENLLESLEEAKKYLTASGKVFACDTTYCDLRAFVDQLAAISSKASSGTEVAEAVEDVENVAAVVDETPDVPVVPAEINTMPQISFFTESQLEVELADEVVAETAVAEGHVDATESVAADAEDERRMEVHEQNGVPTEKQADVSVQPPLLSESAPAAPISFAAVTTAGIPDKHRLSPAASLGSSDNDKKELGPRGSSLPGKTPRRRGQERWKEKDSNSNSGGSKSGNGSPTNGNRPRRTRAARTNDEAGAAPGGRRSGSKEDGGRFRVSRGVRKQNQSPQQQQHTGSLLAPHA</sequence>
<feature type="compositionally biased region" description="Polar residues" evidence="1">
    <location>
        <begin position="518"/>
        <end position="530"/>
    </location>
</feature>
<evidence type="ECO:0000313" key="2">
    <source>
        <dbReference type="EMBL" id="CAI5721124.1"/>
    </source>
</evidence>
<feature type="region of interest" description="Disordered" evidence="1">
    <location>
        <begin position="360"/>
        <end position="388"/>
    </location>
</feature>
<comment type="caution">
    <text evidence="2">The sequence shown here is derived from an EMBL/GenBank/DDBJ whole genome shotgun (WGS) entry which is preliminary data.</text>
</comment>
<feature type="compositionally biased region" description="Low complexity" evidence="1">
    <location>
        <begin position="461"/>
        <end position="478"/>
    </location>
</feature>
<accession>A0AAV0TFP4</accession>
<protein>
    <submittedName>
        <fullName evidence="2">Uncharacterized protein</fullName>
    </submittedName>
</protein>
<evidence type="ECO:0000313" key="3">
    <source>
        <dbReference type="Proteomes" id="UP001162031"/>
    </source>
</evidence>